<dbReference type="PANTHER" id="PTHR30126:SF78">
    <property type="entry name" value="HTH LYSR-TYPE DOMAIN-CONTAINING PROTEIN"/>
    <property type="match status" value="1"/>
</dbReference>
<dbReference type="GeneID" id="65401629"/>
<dbReference type="AlphaFoldDB" id="A0A562K6L6"/>
<keyword evidence="2" id="KW-0805">Transcription regulation</keyword>
<keyword evidence="7" id="KW-1185">Reference proteome</keyword>
<evidence type="ECO:0000256" key="3">
    <source>
        <dbReference type="ARBA" id="ARBA00023125"/>
    </source>
</evidence>
<organism evidence="6 7">
    <name type="scientific">Cytobacillus oceanisediminis</name>
    <dbReference type="NCBI Taxonomy" id="665099"/>
    <lineage>
        <taxon>Bacteria</taxon>
        <taxon>Bacillati</taxon>
        <taxon>Bacillota</taxon>
        <taxon>Bacilli</taxon>
        <taxon>Bacillales</taxon>
        <taxon>Bacillaceae</taxon>
        <taxon>Cytobacillus</taxon>
    </lineage>
</organism>
<reference evidence="6 7" key="1">
    <citation type="journal article" date="2015" name="Stand. Genomic Sci.">
        <title>Genomic Encyclopedia of Bacterial and Archaeal Type Strains, Phase III: the genomes of soil and plant-associated and newly described type strains.</title>
        <authorList>
            <person name="Whitman W.B."/>
            <person name="Woyke T."/>
            <person name="Klenk H.P."/>
            <person name="Zhou Y."/>
            <person name="Lilburn T.G."/>
            <person name="Beck B.J."/>
            <person name="De Vos P."/>
            <person name="Vandamme P."/>
            <person name="Eisen J.A."/>
            <person name="Garrity G."/>
            <person name="Hugenholtz P."/>
            <person name="Kyrpides N.C."/>
        </authorList>
    </citation>
    <scope>NUCLEOTIDE SEQUENCE [LARGE SCALE GENOMIC DNA]</scope>
    <source>
        <strain evidence="6 7">CGMCC 1.10115</strain>
    </source>
</reference>
<evidence type="ECO:0000313" key="6">
    <source>
        <dbReference type="EMBL" id="TWH90893.1"/>
    </source>
</evidence>
<dbReference type="PROSITE" id="PS50931">
    <property type="entry name" value="HTH_LYSR"/>
    <property type="match status" value="1"/>
</dbReference>
<dbReference type="SUPFAM" id="SSF53850">
    <property type="entry name" value="Periplasmic binding protein-like II"/>
    <property type="match status" value="1"/>
</dbReference>
<dbReference type="InterPro" id="IPR036390">
    <property type="entry name" value="WH_DNA-bd_sf"/>
</dbReference>
<dbReference type="PRINTS" id="PR00039">
    <property type="entry name" value="HTHLYSR"/>
</dbReference>
<dbReference type="GO" id="GO:0003700">
    <property type="term" value="F:DNA-binding transcription factor activity"/>
    <property type="evidence" value="ECO:0007669"/>
    <property type="project" value="InterPro"/>
</dbReference>
<dbReference type="Pfam" id="PF00126">
    <property type="entry name" value="HTH_1"/>
    <property type="match status" value="1"/>
</dbReference>
<feature type="domain" description="HTH lysR-type" evidence="5">
    <location>
        <begin position="1"/>
        <end position="58"/>
    </location>
</feature>
<comment type="similarity">
    <text evidence="1">Belongs to the LysR transcriptional regulatory family.</text>
</comment>
<comment type="caution">
    <text evidence="6">The sequence shown here is derived from an EMBL/GenBank/DDBJ whole genome shotgun (WGS) entry which is preliminary data.</text>
</comment>
<gene>
    <name evidence="6" type="ORF">IQ19_00343</name>
</gene>
<dbReference type="GO" id="GO:0000976">
    <property type="term" value="F:transcription cis-regulatory region binding"/>
    <property type="evidence" value="ECO:0007669"/>
    <property type="project" value="TreeGrafter"/>
</dbReference>
<keyword evidence="3 6" id="KW-0238">DNA-binding</keyword>
<keyword evidence="4" id="KW-0804">Transcription</keyword>
<dbReference type="Pfam" id="PF03466">
    <property type="entry name" value="LysR_substrate"/>
    <property type="match status" value="1"/>
</dbReference>
<sequence>MQEKDCLILQYLYEELNLTKAAERVYMTQPALTYRLRQLEREFQVEIISKNGKRVKFTPAGEYLVSYANKYLSDFREAKDYLLNMGDEVKGNLRIGVSSHFCQYNLPPILKEYTANYPNVHLNVDSGFSKEMMGLLNDGEIDVAIVRGDYNWSDKSYLLDEESICLITKQEINIEDLPSLPFINRKEPFVLIKYKNSKELSDVENISSWWNERYETSPNTTMLVDSYETCKEMVKMGLGFSIVPQAFIHNHDHDHLFCYDLAYKNGQKMKKRTWLLYRESSLQLAAIFKFVESIKALYYIKKD</sequence>
<evidence type="ECO:0000313" key="7">
    <source>
        <dbReference type="Proteomes" id="UP000318667"/>
    </source>
</evidence>
<dbReference type="OrthoDB" id="107670at2"/>
<proteinExistence type="inferred from homology"/>
<evidence type="ECO:0000256" key="2">
    <source>
        <dbReference type="ARBA" id="ARBA00023015"/>
    </source>
</evidence>
<dbReference type="CDD" id="cd05466">
    <property type="entry name" value="PBP2_LTTR_substrate"/>
    <property type="match status" value="1"/>
</dbReference>
<dbReference type="PANTHER" id="PTHR30126">
    <property type="entry name" value="HTH-TYPE TRANSCRIPTIONAL REGULATOR"/>
    <property type="match status" value="1"/>
</dbReference>
<evidence type="ECO:0000256" key="1">
    <source>
        <dbReference type="ARBA" id="ARBA00009437"/>
    </source>
</evidence>
<dbReference type="Gene3D" id="1.10.10.10">
    <property type="entry name" value="Winged helix-like DNA-binding domain superfamily/Winged helix DNA-binding domain"/>
    <property type="match status" value="1"/>
</dbReference>
<dbReference type="InterPro" id="IPR036388">
    <property type="entry name" value="WH-like_DNA-bd_sf"/>
</dbReference>
<evidence type="ECO:0000256" key="4">
    <source>
        <dbReference type="ARBA" id="ARBA00023163"/>
    </source>
</evidence>
<dbReference type="InterPro" id="IPR000847">
    <property type="entry name" value="LysR_HTH_N"/>
</dbReference>
<accession>A0A562K6L6</accession>
<dbReference type="RefSeq" id="WP_144539257.1">
    <property type="nucleotide sequence ID" value="NZ_CBCSDC010000025.1"/>
</dbReference>
<dbReference type="Proteomes" id="UP000318667">
    <property type="component" value="Unassembled WGS sequence"/>
</dbReference>
<name>A0A562K6L6_9BACI</name>
<dbReference type="SUPFAM" id="SSF46785">
    <property type="entry name" value="Winged helix' DNA-binding domain"/>
    <property type="match status" value="1"/>
</dbReference>
<dbReference type="Gene3D" id="3.40.190.290">
    <property type="match status" value="1"/>
</dbReference>
<dbReference type="InterPro" id="IPR005119">
    <property type="entry name" value="LysR_subst-bd"/>
</dbReference>
<protein>
    <submittedName>
        <fullName evidence="6">DNA-binding transcriptional LysR family regulator</fullName>
    </submittedName>
</protein>
<dbReference type="EMBL" id="VLKI01000001">
    <property type="protein sequence ID" value="TWH90893.1"/>
    <property type="molecule type" value="Genomic_DNA"/>
</dbReference>
<evidence type="ECO:0000259" key="5">
    <source>
        <dbReference type="PROSITE" id="PS50931"/>
    </source>
</evidence>